<dbReference type="InterPro" id="IPR036457">
    <property type="entry name" value="PPM-type-like_dom_sf"/>
</dbReference>
<reference evidence="3" key="1">
    <citation type="submission" date="2022-07" db="EMBL/GenBank/DDBJ databases">
        <title>Genome Sequence of Physisporinus lineatus.</title>
        <authorList>
            <person name="Buettner E."/>
        </authorList>
    </citation>
    <scope>NUCLEOTIDE SEQUENCE</scope>
    <source>
        <strain evidence="3">VT162</strain>
    </source>
</reference>
<dbReference type="PROSITE" id="PS51746">
    <property type="entry name" value="PPM_2"/>
    <property type="match status" value="1"/>
</dbReference>
<evidence type="ECO:0000313" key="3">
    <source>
        <dbReference type="EMBL" id="KAJ3492133.1"/>
    </source>
</evidence>
<proteinExistence type="predicted"/>
<dbReference type="CDD" id="cd00143">
    <property type="entry name" value="PP2Cc"/>
    <property type="match status" value="1"/>
</dbReference>
<feature type="compositionally biased region" description="Basic and acidic residues" evidence="1">
    <location>
        <begin position="51"/>
        <end position="61"/>
    </location>
</feature>
<dbReference type="InterPro" id="IPR001932">
    <property type="entry name" value="PPM-type_phosphatase-like_dom"/>
</dbReference>
<dbReference type="GO" id="GO:0005739">
    <property type="term" value="C:mitochondrion"/>
    <property type="evidence" value="ECO:0007669"/>
    <property type="project" value="TreeGrafter"/>
</dbReference>
<feature type="domain" description="PPM-type phosphatase" evidence="2">
    <location>
        <begin position="115"/>
        <end position="488"/>
    </location>
</feature>
<evidence type="ECO:0000313" key="4">
    <source>
        <dbReference type="Proteomes" id="UP001212997"/>
    </source>
</evidence>
<dbReference type="GO" id="GO:0004741">
    <property type="term" value="F:[pyruvate dehydrogenase (acetyl-transferring)]-phosphatase activity"/>
    <property type="evidence" value="ECO:0007669"/>
    <property type="project" value="TreeGrafter"/>
</dbReference>
<dbReference type="PANTHER" id="PTHR13832:SF792">
    <property type="entry name" value="GM14286P"/>
    <property type="match status" value="1"/>
</dbReference>
<dbReference type="Proteomes" id="UP001212997">
    <property type="component" value="Unassembled WGS sequence"/>
</dbReference>
<name>A0AAD5VD43_9APHY</name>
<protein>
    <recommendedName>
        <fullName evidence="2">PPM-type phosphatase domain-containing protein</fullName>
    </recommendedName>
</protein>
<dbReference type="EMBL" id="JANAWD010000003">
    <property type="protein sequence ID" value="KAJ3492133.1"/>
    <property type="molecule type" value="Genomic_DNA"/>
</dbReference>
<dbReference type="PANTHER" id="PTHR13832">
    <property type="entry name" value="PROTEIN PHOSPHATASE 2C"/>
    <property type="match status" value="1"/>
</dbReference>
<evidence type="ECO:0000256" key="1">
    <source>
        <dbReference type="SAM" id="MobiDB-lite"/>
    </source>
</evidence>
<dbReference type="SMART" id="SM00332">
    <property type="entry name" value="PP2Cc"/>
    <property type="match status" value="1"/>
</dbReference>
<gene>
    <name evidence="3" type="ORF">NLI96_g167</name>
</gene>
<feature type="region of interest" description="Disordered" evidence="1">
    <location>
        <begin position="51"/>
        <end position="74"/>
    </location>
</feature>
<dbReference type="InterPro" id="IPR015655">
    <property type="entry name" value="PP2C"/>
</dbReference>
<sequence>MFSSLRTSRQFLGFRVSPSRKGFAIYRATGLLLGTWGASYWITTRHIHLDSHSHESRDSEKTMTPNGTPESMSKSVLTQLKTLSTLSSYAPIDVSKRLNQHAVSVIPQSGAGVSRYDVVQVASNNPTEDDHSEAVLPVPSGFWSLFGVYDGHCGWETSAWLRENLIQAMAGALSDTYATKMLPDPDSPPTPTPEDIEKTFKDTFKRLDDDIVNVALEDVFKSPSRQRSLIALAQADAGSCALLSFYDSHSRLLHVAITGDSRAILGRKTKDKDGNPTYEVRLLSAEQDGKSPAEEARLNALHPGEQVVKDGRVMGWGMARAFGDARMKWDAETQKKLWHTYLGAYPRSNLKTPPYLTAEPEVTTTPIQPGDFLVMGSDGLWECLSSEEAVGLVGWWRDQKPSEHETEKPTLLPNELPVVGQDGEDKTVRYRLWGKSKKFVKQDQNVAVHVVRNALGGADSDLTAGLLSVRSQRSRSIMDDITVTVVFFDE</sequence>
<dbReference type="AlphaFoldDB" id="A0AAD5VD43"/>
<comment type="caution">
    <text evidence="3">The sequence shown here is derived from an EMBL/GenBank/DDBJ whole genome shotgun (WGS) entry which is preliminary data.</text>
</comment>
<evidence type="ECO:0000259" key="2">
    <source>
        <dbReference type="PROSITE" id="PS51746"/>
    </source>
</evidence>
<dbReference type="SUPFAM" id="SSF81606">
    <property type="entry name" value="PP2C-like"/>
    <property type="match status" value="1"/>
</dbReference>
<feature type="compositionally biased region" description="Polar residues" evidence="1">
    <location>
        <begin position="62"/>
        <end position="72"/>
    </location>
</feature>
<keyword evidence="4" id="KW-1185">Reference proteome</keyword>
<dbReference type="Gene3D" id="3.60.40.10">
    <property type="entry name" value="PPM-type phosphatase domain"/>
    <property type="match status" value="1"/>
</dbReference>
<organism evidence="3 4">
    <name type="scientific">Meripilus lineatus</name>
    <dbReference type="NCBI Taxonomy" id="2056292"/>
    <lineage>
        <taxon>Eukaryota</taxon>
        <taxon>Fungi</taxon>
        <taxon>Dikarya</taxon>
        <taxon>Basidiomycota</taxon>
        <taxon>Agaricomycotina</taxon>
        <taxon>Agaricomycetes</taxon>
        <taxon>Polyporales</taxon>
        <taxon>Meripilaceae</taxon>
        <taxon>Meripilus</taxon>
    </lineage>
</organism>
<accession>A0AAD5VD43</accession>
<dbReference type="Pfam" id="PF00481">
    <property type="entry name" value="PP2C"/>
    <property type="match status" value="1"/>
</dbReference>